<dbReference type="EMBL" id="QZWG01000004">
    <property type="protein sequence ID" value="RZC16118.1"/>
    <property type="molecule type" value="Genomic_DNA"/>
</dbReference>
<dbReference type="AlphaFoldDB" id="A0A445KZD8"/>
<evidence type="ECO:0008006" key="4">
    <source>
        <dbReference type="Google" id="ProtNLM"/>
    </source>
</evidence>
<gene>
    <name evidence="2" type="ORF">D0Y65_009410</name>
</gene>
<name>A0A445KZD8_GLYSO</name>
<protein>
    <recommendedName>
        <fullName evidence="4">Myb-like domain-containing protein</fullName>
    </recommendedName>
</protein>
<proteinExistence type="predicted"/>
<feature type="region of interest" description="Disordered" evidence="1">
    <location>
        <begin position="50"/>
        <end position="77"/>
    </location>
</feature>
<reference evidence="2 3" key="1">
    <citation type="submission" date="2018-09" db="EMBL/GenBank/DDBJ databases">
        <title>A high-quality reference genome of wild soybean provides a powerful tool to mine soybean genomes.</title>
        <authorList>
            <person name="Xie M."/>
            <person name="Chung C.Y.L."/>
            <person name="Li M.-W."/>
            <person name="Wong F.-L."/>
            <person name="Chan T.-F."/>
            <person name="Lam H.-M."/>
        </authorList>
    </citation>
    <scope>NUCLEOTIDE SEQUENCE [LARGE SCALE GENOMIC DNA]</scope>
    <source>
        <strain evidence="3">cv. W05</strain>
        <tissue evidence="2">Hypocotyl of etiolated seedlings</tissue>
    </source>
</reference>
<evidence type="ECO:0000313" key="2">
    <source>
        <dbReference type="EMBL" id="RZC16118.1"/>
    </source>
</evidence>
<dbReference type="Proteomes" id="UP000289340">
    <property type="component" value="Chromosome 4"/>
</dbReference>
<organism evidence="2 3">
    <name type="scientific">Glycine soja</name>
    <name type="common">Wild soybean</name>
    <dbReference type="NCBI Taxonomy" id="3848"/>
    <lineage>
        <taxon>Eukaryota</taxon>
        <taxon>Viridiplantae</taxon>
        <taxon>Streptophyta</taxon>
        <taxon>Embryophyta</taxon>
        <taxon>Tracheophyta</taxon>
        <taxon>Spermatophyta</taxon>
        <taxon>Magnoliopsida</taxon>
        <taxon>eudicotyledons</taxon>
        <taxon>Gunneridae</taxon>
        <taxon>Pentapetalae</taxon>
        <taxon>rosids</taxon>
        <taxon>fabids</taxon>
        <taxon>Fabales</taxon>
        <taxon>Fabaceae</taxon>
        <taxon>Papilionoideae</taxon>
        <taxon>50 kb inversion clade</taxon>
        <taxon>NPAAA clade</taxon>
        <taxon>indigoferoid/millettioid clade</taxon>
        <taxon>Phaseoleae</taxon>
        <taxon>Glycine</taxon>
        <taxon>Glycine subgen. Soja</taxon>
    </lineage>
</organism>
<sequence length="256" mass="29632">MYRPPHSSENFQNPPQYVMCPPPPPTSENSQNPPQYIMYPPPPHMWYMHPSSNVEPPTNGSSQNPQIYSQPSTPTNSNTCYRSSLSNIVLPSNEIESPIGVDGVDQTSKQYWARIKNAYNNDDVHQSGQFCERSWTQLKSQWSRIHPPVQKFNECYKQANKHRRSGSSEKDVLVDAHMIYSQDTGIYTIFGNEYLRRPNDEDTERLLQMGVARRFPVVAWPKLEAETHLPAFTFKHIVLMPHNSDHINQYRTKQML</sequence>
<feature type="region of interest" description="Disordered" evidence="1">
    <location>
        <begin position="1"/>
        <end position="37"/>
    </location>
</feature>
<dbReference type="PANTHER" id="PTHR45023:SF4">
    <property type="entry name" value="GLYCINE-RICH PROTEIN-RELATED"/>
    <property type="match status" value="1"/>
</dbReference>
<comment type="caution">
    <text evidence="2">The sequence shown here is derived from an EMBL/GenBank/DDBJ whole genome shotgun (WGS) entry which is preliminary data.</text>
</comment>
<evidence type="ECO:0000313" key="3">
    <source>
        <dbReference type="Proteomes" id="UP000289340"/>
    </source>
</evidence>
<accession>A0A445KZD8</accession>
<dbReference type="PANTHER" id="PTHR45023">
    <property type="match status" value="1"/>
</dbReference>
<evidence type="ECO:0000256" key="1">
    <source>
        <dbReference type="SAM" id="MobiDB-lite"/>
    </source>
</evidence>
<keyword evidence="3" id="KW-1185">Reference proteome</keyword>
<feature type="compositionally biased region" description="Polar residues" evidence="1">
    <location>
        <begin position="51"/>
        <end position="77"/>
    </location>
</feature>